<dbReference type="PANTHER" id="PTHR24198">
    <property type="entry name" value="ANKYRIN REPEAT AND PROTEIN KINASE DOMAIN-CONTAINING PROTEIN"/>
    <property type="match status" value="1"/>
</dbReference>
<name>A0AAF3FAZ7_9BILA</name>
<feature type="repeat" description="ANK" evidence="3">
    <location>
        <begin position="194"/>
        <end position="220"/>
    </location>
</feature>
<dbReference type="Pfam" id="PF12796">
    <property type="entry name" value="Ank_2"/>
    <property type="match status" value="2"/>
</dbReference>
<keyword evidence="4" id="KW-1185">Reference proteome</keyword>
<dbReference type="AlphaFoldDB" id="A0AAF3FAZ7"/>
<dbReference type="Proteomes" id="UP000887575">
    <property type="component" value="Unassembled WGS sequence"/>
</dbReference>
<evidence type="ECO:0000313" key="5">
    <source>
        <dbReference type="WBParaSite" id="MBELARI_LOCUS4085"/>
    </source>
</evidence>
<dbReference type="InterPro" id="IPR002110">
    <property type="entry name" value="Ankyrin_rpt"/>
</dbReference>
<keyword evidence="2 3" id="KW-0040">ANK repeat</keyword>
<dbReference type="PROSITE" id="PS50297">
    <property type="entry name" value="ANK_REP_REGION"/>
    <property type="match status" value="3"/>
</dbReference>
<dbReference type="PROSITE" id="PS50088">
    <property type="entry name" value="ANK_REPEAT"/>
    <property type="match status" value="4"/>
</dbReference>
<dbReference type="WBParaSite" id="MBELARI_LOCUS4085">
    <property type="protein sequence ID" value="MBELARI_LOCUS4085"/>
    <property type="gene ID" value="MBELARI_LOCUS4085"/>
</dbReference>
<dbReference type="InterPro" id="IPR036770">
    <property type="entry name" value="Ankyrin_rpt-contain_sf"/>
</dbReference>
<dbReference type="Gene3D" id="1.25.40.20">
    <property type="entry name" value="Ankyrin repeat-containing domain"/>
    <property type="match status" value="1"/>
</dbReference>
<feature type="repeat" description="ANK" evidence="3">
    <location>
        <begin position="94"/>
        <end position="126"/>
    </location>
</feature>
<organism evidence="4 5">
    <name type="scientific">Mesorhabditis belari</name>
    <dbReference type="NCBI Taxonomy" id="2138241"/>
    <lineage>
        <taxon>Eukaryota</taxon>
        <taxon>Metazoa</taxon>
        <taxon>Ecdysozoa</taxon>
        <taxon>Nematoda</taxon>
        <taxon>Chromadorea</taxon>
        <taxon>Rhabditida</taxon>
        <taxon>Rhabditina</taxon>
        <taxon>Rhabditomorpha</taxon>
        <taxon>Rhabditoidea</taxon>
        <taxon>Rhabditidae</taxon>
        <taxon>Mesorhabditinae</taxon>
        <taxon>Mesorhabditis</taxon>
    </lineage>
</organism>
<dbReference type="PANTHER" id="PTHR24198:SF165">
    <property type="entry name" value="ANKYRIN REPEAT-CONTAINING PROTEIN-RELATED"/>
    <property type="match status" value="1"/>
</dbReference>
<evidence type="ECO:0000313" key="4">
    <source>
        <dbReference type="Proteomes" id="UP000887575"/>
    </source>
</evidence>
<sequence>MLICRATRHSTQNLRIESEHTQLNLIQDLYFAVRASRVDLVRHLLFKLRVNPKINIQKVSILTVAVERNSPEIVRMLLDQGVDVNTFSEAFAGSLETPLFTAVKMGHTAVVHLLLYYGADPNLADFANRTPLYMAVQCNREEEALALIVAGANLNTADKTGTTALQVASRGFGREMLALHLINHGAYVHQADFKGRTAIELALTAGNTCVLQMLLDAGAQPGKALSERITNLLAHPEVEDFCAEKTLRSLRRTLPMEIITARKIRDSLINKEKLRKTGRSIWKEIDRLAIPENVKLELKIHVHIDGFNI</sequence>
<dbReference type="SUPFAM" id="SSF48403">
    <property type="entry name" value="Ankyrin repeat"/>
    <property type="match status" value="1"/>
</dbReference>
<evidence type="ECO:0000256" key="3">
    <source>
        <dbReference type="PROSITE-ProRule" id="PRU00023"/>
    </source>
</evidence>
<reference evidence="5" key="1">
    <citation type="submission" date="2024-02" db="UniProtKB">
        <authorList>
            <consortium name="WormBaseParasite"/>
        </authorList>
    </citation>
    <scope>IDENTIFICATION</scope>
</reference>
<evidence type="ECO:0000256" key="2">
    <source>
        <dbReference type="ARBA" id="ARBA00023043"/>
    </source>
</evidence>
<dbReference type="SMART" id="SM00248">
    <property type="entry name" value="ANK"/>
    <property type="match status" value="6"/>
</dbReference>
<proteinExistence type="predicted"/>
<evidence type="ECO:0000256" key="1">
    <source>
        <dbReference type="ARBA" id="ARBA00022737"/>
    </source>
</evidence>
<feature type="repeat" description="ANK" evidence="3">
    <location>
        <begin position="57"/>
        <end position="89"/>
    </location>
</feature>
<feature type="repeat" description="ANK" evidence="3">
    <location>
        <begin position="127"/>
        <end position="159"/>
    </location>
</feature>
<accession>A0AAF3FAZ7</accession>
<keyword evidence="1" id="KW-0677">Repeat</keyword>
<protein>
    <submittedName>
        <fullName evidence="5">Ankyrin repeat protein</fullName>
    </submittedName>
</protein>